<feature type="compositionally biased region" description="Polar residues" evidence="1">
    <location>
        <begin position="1"/>
        <end position="16"/>
    </location>
</feature>
<dbReference type="EMBL" id="LNRQ01000002">
    <property type="protein sequence ID" value="KZN05510.1"/>
    <property type="molecule type" value="Genomic_DNA"/>
</dbReference>
<evidence type="ECO:0000313" key="2">
    <source>
        <dbReference type="EMBL" id="KZN05510.1"/>
    </source>
</evidence>
<evidence type="ECO:0000313" key="3">
    <source>
        <dbReference type="EMBL" id="WOG87928.1"/>
    </source>
</evidence>
<dbReference type="Proteomes" id="UP000077755">
    <property type="component" value="Chromosome 2"/>
</dbReference>
<dbReference type="EMBL" id="CP093344">
    <property type="protein sequence ID" value="WOG87928.1"/>
    <property type="molecule type" value="Genomic_DNA"/>
</dbReference>
<proteinExistence type="predicted"/>
<keyword evidence="4" id="KW-1185">Reference proteome</keyword>
<organism evidence="2">
    <name type="scientific">Daucus carota subsp. sativus</name>
    <name type="common">Carrot</name>
    <dbReference type="NCBI Taxonomy" id="79200"/>
    <lineage>
        <taxon>Eukaryota</taxon>
        <taxon>Viridiplantae</taxon>
        <taxon>Streptophyta</taxon>
        <taxon>Embryophyta</taxon>
        <taxon>Tracheophyta</taxon>
        <taxon>Spermatophyta</taxon>
        <taxon>Magnoliopsida</taxon>
        <taxon>eudicotyledons</taxon>
        <taxon>Gunneridae</taxon>
        <taxon>Pentapetalae</taxon>
        <taxon>asterids</taxon>
        <taxon>campanulids</taxon>
        <taxon>Apiales</taxon>
        <taxon>Apiaceae</taxon>
        <taxon>Apioideae</taxon>
        <taxon>Scandiceae</taxon>
        <taxon>Daucinae</taxon>
        <taxon>Daucus</taxon>
        <taxon>Daucus sect. Daucus</taxon>
    </lineage>
</organism>
<reference evidence="3" key="2">
    <citation type="submission" date="2022-03" db="EMBL/GenBank/DDBJ databases">
        <title>Draft title - Genomic analysis of global carrot germplasm unveils the trajectory of domestication and the origin of high carotenoid orange carrot.</title>
        <authorList>
            <person name="Iorizzo M."/>
            <person name="Ellison S."/>
            <person name="Senalik D."/>
            <person name="Macko-Podgorni A."/>
            <person name="Grzebelus D."/>
            <person name="Bostan H."/>
            <person name="Rolling W."/>
            <person name="Curaba J."/>
            <person name="Simon P."/>
        </authorList>
    </citation>
    <scope>NUCLEOTIDE SEQUENCE</scope>
    <source>
        <tissue evidence="3">Leaf</tissue>
    </source>
</reference>
<evidence type="ECO:0000256" key="1">
    <source>
        <dbReference type="SAM" id="MobiDB-lite"/>
    </source>
</evidence>
<evidence type="ECO:0000313" key="4">
    <source>
        <dbReference type="Proteomes" id="UP000077755"/>
    </source>
</evidence>
<accession>A0A166DPQ5</accession>
<name>A0A166DPQ5_DAUCS</name>
<dbReference type="Gramene" id="KZN05510">
    <property type="protein sequence ID" value="KZN05510"/>
    <property type="gene ID" value="DCAR_006347"/>
</dbReference>
<dbReference type="AlphaFoldDB" id="A0A166DPQ5"/>
<feature type="region of interest" description="Disordered" evidence="1">
    <location>
        <begin position="1"/>
        <end position="21"/>
    </location>
</feature>
<feature type="region of interest" description="Disordered" evidence="1">
    <location>
        <begin position="35"/>
        <end position="54"/>
    </location>
</feature>
<feature type="compositionally biased region" description="Basic and acidic residues" evidence="1">
    <location>
        <begin position="35"/>
        <end position="52"/>
    </location>
</feature>
<sequence>MSRLSSFNTSNLQTTEIAPPRLIRAEKRNLNLEKKLDTIHEENEGSHGHGSNEKAVPLFGSFAKSCYSKQFSGVRAA</sequence>
<protein>
    <submittedName>
        <fullName evidence="2">Uncharacterized protein</fullName>
    </submittedName>
</protein>
<reference evidence="2" key="1">
    <citation type="journal article" date="2016" name="Nat. Genet.">
        <title>A high-quality carrot genome assembly provides new insights into carotenoid accumulation and asterid genome evolution.</title>
        <authorList>
            <person name="Iorizzo M."/>
            <person name="Ellison S."/>
            <person name="Senalik D."/>
            <person name="Zeng P."/>
            <person name="Satapoomin P."/>
            <person name="Huang J."/>
            <person name="Bowman M."/>
            <person name="Iovene M."/>
            <person name="Sanseverino W."/>
            <person name="Cavagnaro P."/>
            <person name="Yildiz M."/>
            <person name="Macko-Podgorni A."/>
            <person name="Moranska E."/>
            <person name="Grzebelus E."/>
            <person name="Grzebelus D."/>
            <person name="Ashrafi H."/>
            <person name="Zheng Z."/>
            <person name="Cheng S."/>
            <person name="Spooner D."/>
            <person name="Van Deynze A."/>
            <person name="Simon P."/>
        </authorList>
    </citation>
    <scope>NUCLEOTIDE SEQUENCE [LARGE SCALE GENOMIC DNA]</scope>
    <source>
        <tissue evidence="2">Leaf</tissue>
    </source>
</reference>
<gene>
    <name evidence="2" type="ORF">DCAR_006347</name>
    <name evidence="3" type="ORF">DCAR_0207161</name>
</gene>